<dbReference type="GO" id="GO:0016020">
    <property type="term" value="C:membrane"/>
    <property type="evidence" value="ECO:0007669"/>
    <property type="project" value="UniProtKB-SubCell"/>
</dbReference>
<dbReference type="STRING" id="1314785.A0A165DYK3"/>
<feature type="domain" description="Major facilitator superfamily (MFS) profile" evidence="7">
    <location>
        <begin position="48"/>
        <end position="457"/>
    </location>
</feature>
<evidence type="ECO:0000256" key="3">
    <source>
        <dbReference type="ARBA" id="ARBA00022692"/>
    </source>
</evidence>
<dbReference type="GeneID" id="63827800"/>
<name>A0A165DYK3_9APHY</name>
<dbReference type="PANTHER" id="PTHR43791:SF19">
    <property type="entry name" value="TRANSPORTER, PUTATIVE (AFU_ORTHOLOGUE AFUA_1G01812)-RELATED"/>
    <property type="match status" value="1"/>
</dbReference>
<dbReference type="EMBL" id="KV427627">
    <property type="protein sequence ID" value="KZT05887.1"/>
    <property type="molecule type" value="Genomic_DNA"/>
</dbReference>
<organism evidence="8 9">
    <name type="scientific">Laetiporus sulphureus 93-53</name>
    <dbReference type="NCBI Taxonomy" id="1314785"/>
    <lineage>
        <taxon>Eukaryota</taxon>
        <taxon>Fungi</taxon>
        <taxon>Dikarya</taxon>
        <taxon>Basidiomycota</taxon>
        <taxon>Agaricomycotina</taxon>
        <taxon>Agaricomycetes</taxon>
        <taxon>Polyporales</taxon>
        <taxon>Laetiporus</taxon>
    </lineage>
</organism>
<dbReference type="Proteomes" id="UP000076871">
    <property type="component" value="Unassembled WGS sequence"/>
</dbReference>
<keyword evidence="2" id="KW-0813">Transport</keyword>
<feature type="transmembrane region" description="Helical" evidence="6">
    <location>
        <begin position="139"/>
        <end position="162"/>
    </location>
</feature>
<reference evidence="8 9" key="1">
    <citation type="journal article" date="2016" name="Mol. Biol. Evol.">
        <title>Comparative Genomics of Early-Diverging Mushroom-Forming Fungi Provides Insights into the Origins of Lignocellulose Decay Capabilities.</title>
        <authorList>
            <person name="Nagy L.G."/>
            <person name="Riley R."/>
            <person name="Tritt A."/>
            <person name="Adam C."/>
            <person name="Daum C."/>
            <person name="Floudas D."/>
            <person name="Sun H."/>
            <person name="Yadav J.S."/>
            <person name="Pangilinan J."/>
            <person name="Larsson K.H."/>
            <person name="Matsuura K."/>
            <person name="Barry K."/>
            <person name="Labutti K."/>
            <person name="Kuo R."/>
            <person name="Ohm R.A."/>
            <person name="Bhattacharya S.S."/>
            <person name="Shirouzu T."/>
            <person name="Yoshinaga Y."/>
            <person name="Martin F.M."/>
            <person name="Grigoriev I.V."/>
            <person name="Hibbett D.S."/>
        </authorList>
    </citation>
    <scope>NUCLEOTIDE SEQUENCE [LARGE SCALE GENOMIC DNA]</scope>
    <source>
        <strain evidence="8 9">93-53</strain>
    </source>
</reference>
<dbReference type="InterPro" id="IPR036259">
    <property type="entry name" value="MFS_trans_sf"/>
</dbReference>
<dbReference type="AlphaFoldDB" id="A0A165DYK3"/>
<gene>
    <name evidence="8" type="ORF">LAESUDRAFT_737214</name>
</gene>
<feature type="transmembrane region" description="Helical" evidence="6">
    <location>
        <begin position="360"/>
        <end position="383"/>
    </location>
</feature>
<sequence>MSAKIVPAEKGPADPEILPVLPDSVYRPEVDTSAVNERKLLRRIDLHAVPWLAMLYFLNSLDRGNIGNAKLYGMTTDIHLTDKQYLIALTVFFFPYALFELPSNMVLKRLRPSRWLAFIMFVWGIAMTMHGVITNYGGLVGLRVLLGLAEAGLYPGIVYYLSCWYKRSELGTRVALFFTSATVAGAFSGLLAVAINKMDGVGGKRGWQWIFILEGLFTVVCAVASLWILQDFPDTARFLKEEERVWMIRRLQADMQFSAAGENFNMKYVKQSLTDWKTWLAMGIYMGFDGPLFAFSLFTPTIINQATAANLLSVPVYVWACIVTVVVGFVGDRLGKRGMINLPYPQAPCHASADGVPAGLVGYIILICSRSAPLSYFAVYLAASAWVSGNVEGSYKRGATLAMAIGWGNLNGAVSANIYRAVDKPWYRMGHGIVFTYIAIGWLCSLTFHILLRRENAKREAGERDEVVEGVDNKLADERNGHFESVEAAKREKGDQWSGFRYTL</sequence>
<evidence type="ECO:0000256" key="5">
    <source>
        <dbReference type="ARBA" id="ARBA00023136"/>
    </source>
</evidence>
<dbReference type="Gene3D" id="1.20.1250.20">
    <property type="entry name" value="MFS general substrate transporter like domains"/>
    <property type="match status" value="1"/>
</dbReference>
<evidence type="ECO:0000313" key="8">
    <source>
        <dbReference type="EMBL" id="KZT05887.1"/>
    </source>
</evidence>
<dbReference type="InParanoid" id="A0A165DYK3"/>
<feature type="transmembrane region" description="Helical" evidence="6">
    <location>
        <begin position="115"/>
        <end position="133"/>
    </location>
</feature>
<feature type="transmembrane region" description="Helical" evidence="6">
    <location>
        <begin position="309"/>
        <end position="330"/>
    </location>
</feature>
<dbReference type="RefSeq" id="XP_040763627.1">
    <property type="nucleotide sequence ID" value="XM_040910771.1"/>
</dbReference>
<dbReference type="InterPro" id="IPR011701">
    <property type="entry name" value="MFS"/>
</dbReference>
<dbReference type="InterPro" id="IPR020846">
    <property type="entry name" value="MFS_dom"/>
</dbReference>
<dbReference type="Pfam" id="PF07690">
    <property type="entry name" value="MFS_1"/>
    <property type="match status" value="1"/>
</dbReference>
<evidence type="ECO:0000256" key="6">
    <source>
        <dbReference type="SAM" id="Phobius"/>
    </source>
</evidence>
<keyword evidence="5 6" id="KW-0472">Membrane</keyword>
<feature type="transmembrane region" description="Helical" evidence="6">
    <location>
        <begin position="279"/>
        <end position="303"/>
    </location>
</feature>
<evidence type="ECO:0000256" key="2">
    <source>
        <dbReference type="ARBA" id="ARBA00022448"/>
    </source>
</evidence>
<dbReference type="PANTHER" id="PTHR43791">
    <property type="entry name" value="PERMEASE-RELATED"/>
    <property type="match status" value="1"/>
</dbReference>
<comment type="subcellular location">
    <subcellularLocation>
        <location evidence="1">Membrane</location>
        <topology evidence="1">Multi-pass membrane protein</topology>
    </subcellularLocation>
</comment>
<evidence type="ECO:0000256" key="4">
    <source>
        <dbReference type="ARBA" id="ARBA00022989"/>
    </source>
</evidence>
<evidence type="ECO:0000313" key="9">
    <source>
        <dbReference type="Proteomes" id="UP000076871"/>
    </source>
</evidence>
<dbReference type="PROSITE" id="PS50850">
    <property type="entry name" value="MFS"/>
    <property type="match status" value="1"/>
</dbReference>
<dbReference type="FunCoup" id="A0A165DYK3">
    <property type="interactions" value="84"/>
</dbReference>
<feature type="transmembrane region" description="Helical" evidence="6">
    <location>
        <begin position="207"/>
        <end position="229"/>
    </location>
</feature>
<feature type="transmembrane region" description="Helical" evidence="6">
    <location>
        <begin position="174"/>
        <end position="195"/>
    </location>
</feature>
<accession>A0A165DYK3</accession>
<keyword evidence="4 6" id="KW-1133">Transmembrane helix</keyword>
<feature type="transmembrane region" description="Helical" evidence="6">
    <location>
        <begin position="433"/>
        <end position="452"/>
    </location>
</feature>
<dbReference type="OrthoDB" id="2962993at2759"/>
<keyword evidence="9" id="KW-1185">Reference proteome</keyword>
<evidence type="ECO:0000259" key="7">
    <source>
        <dbReference type="PROSITE" id="PS50850"/>
    </source>
</evidence>
<dbReference type="FunFam" id="1.20.1250.20:FF:000034">
    <property type="entry name" value="MFS general substrate transporter"/>
    <property type="match status" value="1"/>
</dbReference>
<dbReference type="SUPFAM" id="SSF103473">
    <property type="entry name" value="MFS general substrate transporter"/>
    <property type="match status" value="1"/>
</dbReference>
<evidence type="ECO:0000256" key="1">
    <source>
        <dbReference type="ARBA" id="ARBA00004141"/>
    </source>
</evidence>
<dbReference type="GO" id="GO:0022857">
    <property type="term" value="F:transmembrane transporter activity"/>
    <property type="evidence" value="ECO:0007669"/>
    <property type="project" value="InterPro"/>
</dbReference>
<proteinExistence type="predicted"/>
<keyword evidence="3 6" id="KW-0812">Transmembrane</keyword>
<protein>
    <submittedName>
        <fullName evidence="8">MFS general substrate transporter</fullName>
    </submittedName>
</protein>